<evidence type="ECO:0000313" key="3">
    <source>
        <dbReference type="Proteomes" id="UP000789524"/>
    </source>
</evidence>
<sequence length="81" mass="8968">MRACGVLRVALTLVAKVYTSAVYETREFKDRSSWSLRACLGLGYPRCAGVSSRCRSQCNAKPLPNINFTQDGTEPLESYGF</sequence>
<dbReference type="AlphaFoldDB" id="A0A8J2W188"/>
<protein>
    <submittedName>
        <fullName evidence="2">(African queen) hypothetical protein</fullName>
    </submittedName>
</protein>
<proteinExistence type="predicted"/>
<feature type="signal peptide" evidence="1">
    <location>
        <begin position="1"/>
        <end position="19"/>
    </location>
</feature>
<reference evidence="2" key="1">
    <citation type="submission" date="2021-09" db="EMBL/GenBank/DDBJ databases">
        <authorList>
            <person name="Martin H S."/>
        </authorList>
    </citation>
    <scope>NUCLEOTIDE SEQUENCE</scope>
</reference>
<dbReference type="EMBL" id="CAKASE010000049">
    <property type="protein sequence ID" value="CAG9563440.1"/>
    <property type="molecule type" value="Genomic_DNA"/>
</dbReference>
<evidence type="ECO:0000313" key="2">
    <source>
        <dbReference type="EMBL" id="CAG9563440.1"/>
    </source>
</evidence>
<organism evidence="2 3">
    <name type="scientific">Danaus chrysippus</name>
    <name type="common">African queen</name>
    <dbReference type="NCBI Taxonomy" id="151541"/>
    <lineage>
        <taxon>Eukaryota</taxon>
        <taxon>Metazoa</taxon>
        <taxon>Ecdysozoa</taxon>
        <taxon>Arthropoda</taxon>
        <taxon>Hexapoda</taxon>
        <taxon>Insecta</taxon>
        <taxon>Pterygota</taxon>
        <taxon>Neoptera</taxon>
        <taxon>Endopterygota</taxon>
        <taxon>Lepidoptera</taxon>
        <taxon>Glossata</taxon>
        <taxon>Ditrysia</taxon>
        <taxon>Papilionoidea</taxon>
        <taxon>Nymphalidae</taxon>
        <taxon>Danainae</taxon>
        <taxon>Danaini</taxon>
        <taxon>Danaina</taxon>
        <taxon>Danaus</taxon>
        <taxon>Anosia</taxon>
    </lineage>
</organism>
<accession>A0A8J2W188</accession>
<dbReference type="Proteomes" id="UP000789524">
    <property type="component" value="Unassembled WGS sequence"/>
</dbReference>
<gene>
    <name evidence="2" type="ORF">DCHRY22_LOCUS4577</name>
</gene>
<name>A0A8J2W188_9NEOP</name>
<evidence type="ECO:0000256" key="1">
    <source>
        <dbReference type="SAM" id="SignalP"/>
    </source>
</evidence>
<comment type="caution">
    <text evidence="2">The sequence shown here is derived from an EMBL/GenBank/DDBJ whole genome shotgun (WGS) entry which is preliminary data.</text>
</comment>
<feature type="chain" id="PRO_5035300122" evidence="1">
    <location>
        <begin position="20"/>
        <end position="81"/>
    </location>
</feature>
<keyword evidence="3" id="KW-1185">Reference proteome</keyword>
<keyword evidence="1" id="KW-0732">Signal</keyword>